<comment type="caution">
    <text evidence="11">The sequence shown here is derived from an EMBL/GenBank/DDBJ whole genome shotgun (WGS) entry which is preliminary data.</text>
</comment>
<keyword evidence="5 9" id="KW-0812">Transmembrane</keyword>
<feature type="transmembrane region" description="Helical" evidence="9">
    <location>
        <begin position="564"/>
        <end position="582"/>
    </location>
</feature>
<feature type="transmembrane region" description="Helical" evidence="9">
    <location>
        <begin position="391"/>
        <end position="407"/>
    </location>
</feature>
<dbReference type="InterPro" id="IPR038731">
    <property type="entry name" value="RgtA/B/C-like"/>
</dbReference>
<dbReference type="GO" id="GO:0016757">
    <property type="term" value="F:glycosyltransferase activity"/>
    <property type="evidence" value="ECO:0007669"/>
    <property type="project" value="UniProtKB-KW"/>
</dbReference>
<evidence type="ECO:0000259" key="10">
    <source>
        <dbReference type="Pfam" id="PF13231"/>
    </source>
</evidence>
<keyword evidence="3 11" id="KW-0328">Glycosyltransferase</keyword>
<reference evidence="12" key="1">
    <citation type="journal article" date="2019" name="Int. J. Syst. Evol. Microbiol.">
        <title>The Global Catalogue of Microorganisms (GCM) 10K type strain sequencing project: providing services to taxonomists for standard genome sequencing and annotation.</title>
        <authorList>
            <consortium name="The Broad Institute Genomics Platform"/>
            <consortium name="The Broad Institute Genome Sequencing Center for Infectious Disease"/>
            <person name="Wu L."/>
            <person name="Ma J."/>
        </authorList>
    </citation>
    <scope>NUCLEOTIDE SEQUENCE [LARGE SCALE GENOMIC DNA]</scope>
    <source>
        <strain evidence="12">DT43</strain>
    </source>
</reference>
<dbReference type="PANTHER" id="PTHR33908:SF11">
    <property type="entry name" value="MEMBRANE PROTEIN"/>
    <property type="match status" value="1"/>
</dbReference>
<dbReference type="InterPro" id="IPR050297">
    <property type="entry name" value="LipidA_mod_glycosyltrf_83"/>
</dbReference>
<gene>
    <name evidence="11" type="ORF">ACFPH6_11420</name>
</gene>
<dbReference type="RefSeq" id="WP_386340879.1">
    <property type="nucleotide sequence ID" value="NZ_JBHSFG010000018.1"/>
</dbReference>
<dbReference type="EC" id="2.4.-.-" evidence="11"/>
<evidence type="ECO:0000256" key="8">
    <source>
        <dbReference type="SAM" id="MobiDB-lite"/>
    </source>
</evidence>
<feature type="transmembrane region" description="Helical" evidence="9">
    <location>
        <begin position="466"/>
        <end position="483"/>
    </location>
</feature>
<evidence type="ECO:0000256" key="9">
    <source>
        <dbReference type="SAM" id="Phobius"/>
    </source>
</evidence>
<evidence type="ECO:0000256" key="2">
    <source>
        <dbReference type="ARBA" id="ARBA00022475"/>
    </source>
</evidence>
<feature type="transmembrane region" description="Helical" evidence="9">
    <location>
        <begin position="369"/>
        <end position="385"/>
    </location>
</feature>
<feature type="transmembrane region" description="Helical" evidence="9">
    <location>
        <begin position="504"/>
        <end position="522"/>
    </location>
</feature>
<feature type="domain" description="Glycosyltransferase RgtA/B/C/D-like" evidence="10">
    <location>
        <begin position="295"/>
        <end position="425"/>
    </location>
</feature>
<feature type="transmembrane region" description="Helical" evidence="9">
    <location>
        <begin position="321"/>
        <end position="340"/>
    </location>
</feature>
<evidence type="ECO:0000256" key="4">
    <source>
        <dbReference type="ARBA" id="ARBA00022679"/>
    </source>
</evidence>
<sequence>MTDRRTPTWAEESELRGGEYERPYAYEQGNQQDYGQGQQQSSYGGNQQQPYDQGGQQPYGQGQQQSSYGGNQQQPYDQAGQQPYGQGNQQTYAQAGQQSYGQGNQQSYPQAQQRQVANESLRQYVQSAPPPVYPTYPVHDEDAAGGRQLTETGTWRFNGRTSEYLDQVTFQIYAPFDPYARYAAVESEPEAEAQPEKPGYTLPAVPESAWSLDNRRSTLLGRWILLCMLLIQTGLSLRLRGTAFQDEALYIAAGHYEVGNILHGTPVPGDFEGYFSGYPKLYPVLAAMVDSVAGLAGVRIVSLLFMLGATALLYATTRRMFNVRAALGAAALFSVIQSTVFLGNFATFDAAAIFLLALAFWIVVRTGRSHILAVVLAAPPAFLAFGTKYAAGLYLPTLVVLAVLTAYRHRGMLALARGVLLGGAIGALMGVGYVYAGSLGGISQTTTDRAKGTDTAQTILQHSAEWGGLMFLAALGGSIAYVIRPNMGEMPWVDKKGPGRFRRISLGLLLTGTALLAPAYQINLQTEISLFKHVGFGLLFAGPMAGLGMSRLVGPHFRHPQLGIMLYVLTLVFGMVQAQQAYSFPDSKEMTAILRTMVDRKGSYLAEEHEVPAYYLRDKVDYDQWQSTFGMDYKDKKGKQYSGPDAYRAAVKDGKFDVIVLRGTVTPEVDQAVTDALRGNAHYRLAAVSRFTTSKGDGAFRIWVKR</sequence>
<evidence type="ECO:0000313" key="11">
    <source>
        <dbReference type="EMBL" id="MFC4465144.1"/>
    </source>
</evidence>
<evidence type="ECO:0000313" key="12">
    <source>
        <dbReference type="Proteomes" id="UP001596012"/>
    </source>
</evidence>
<keyword evidence="4 11" id="KW-0808">Transferase</keyword>
<feature type="transmembrane region" description="Helical" evidence="9">
    <location>
        <begin position="534"/>
        <end position="552"/>
    </location>
</feature>
<keyword evidence="2" id="KW-1003">Cell membrane</keyword>
<keyword evidence="12" id="KW-1185">Reference proteome</keyword>
<organism evidence="11 12">
    <name type="scientific">Streptomyces xiangluensis</name>
    <dbReference type="NCBI Taxonomy" id="2665720"/>
    <lineage>
        <taxon>Bacteria</taxon>
        <taxon>Bacillati</taxon>
        <taxon>Actinomycetota</taxon>
        <taxon>Actinomycetes</taxon>
        <taxon>Kitasatosporales</taxon>
        <taxon>Streptomycetaceae</taxon>
        <taxon>Streptomyces</taxon>
    </lineage>
</organism>
<feature type="transmembrane region" description="Helical" evidence="9">
    <location>
        <begin position="346"/>
        <end position="364"/>
    </location>
</feature>
<feature type="region of interest" description="Disordered" evidence="8">
    <location>
        <begin position="127"/>
        <end position="146"/>
    </location>
</feature>
<feature type="compositionally biased region" description="Basic and acidic residues" evidence="8">
    <location>
        <begin position="13"/>
        <end position="24"/>
    </location>
</feature>
<protein>
    <submittedName>
        <fullName evidence="11">ArnT family glycosyltransferase</fullName>
        <ecNumber evidence="11">2.4.-.-</ecNumber>
    </submittedName>
</protein>
<feature type="compositionally biased region" description="Low complexity" evidence="8">
    <location>
        <begin position="28"/>
        <end position="108"/>
    </location>
</feature>
<dbReference type="Proteomes" id="UP001596012">
    <property type="component" value="Unassembled WGS sequence"/>
</dbReference>
<evidence type="ECO:0000256" key="1">
    <source>
        <dbReference type="ARBA" id="ARBA00004651"/>
    </source>
</evidence>
<keyword evidence="7 9" id="KW-0472">Membrane</keyword>
<comment type="subcellular location">
    <subcellularLocation>
        <location evidence="1">Cell membrane</location>
        <topology evidence="1">Multi-pass membrane protein</topology>
    </subcellularLocation>
</comment>
<dbReference type="Pfam" id="PF13231">
    <property type="entry name" value="PMT_2"/>
    <property type="match status" value="1"/>
</dbReference>
<evidence type="ECO:0000256" key="5">
    <source>
        <dbReference type="ARBA" id="ARBA00022692"/>
    </source>
</evidence>
<accession>A0ABV8YK73</accession>
<name>A0ABV8YK73_9ACTN</name>
<feature type="transmembrane region" description="Helical" evidence="9">
    <location>
        <begin position="219"/>
        <end position="239"/>
    </location>
</feature>
<feature type="transmembrane region" description="Helical" evidence="9">
    <location>
        <begin position="292"/>
        <end position="314"/>
    </location>
</feature>
<dbReference type="PANTHER" id="PTHR33908">
    <property type="entry name" value="MANNOSYLTRANSFERASE YKCB-RELATED"/>
    <property type="match status" value="1"/>
</dbReference>
<evidence type="ECO:0000256" key="7">
    <source>
        <dbReference type="ARBA" id="ARBA00023136"/>
    </source>
</evidence>
<feature type="transmembrane region" description="Helical" evidence="9">
    <location>
        <begin position="414"/>
        <end position="436"/>
    </location>
</feature>
<keyword evidence="6 9" id="KW-1133">Transmembrane helix</keyword>
<evidence type="ECO:0000256" key="3">
    <source>
        <dbReference type="ARBA" id="ARBA00022676"/>
    </source>
</evidence>
<proteinExistence type="predicted"/>
<dbReference type="EMBL" id="JBHSFG010000018">
    <property type="protein sequence ID" value="MFC4465144.1"/>
    <property type="molecule type" value="Genomic_DNA"/>
</dbReference>
<feature type="region of interest" description="Disordered" evidence="8">
    <location>
        <begin position="1"/>
        <end position="117"/>
    </location>
</feature>
<evidence type="ECO:0000256" key="6">
    <source>
        <dbReference type="ARBA" id="ARBA00022989"/>
    </source>
</evidence>